<dbReference type="EC" id="2.1.2.9" evidence="3 8"/>
<evidence type="ECO:0000256" key="1">
    <source>
        <dbReference type="ARBA" id="ARBA00002606"/>
    </source>
</evidence>
<gene>
    <name evidence="8 11" type="primary">fmt</name>
    <name evidence="11" type="ORF">R0G89_00575</name>
</gene>
<evidence type="ECO:0000256" key="7">
    <source>
        <dbReference type="ARBA" id="ARBA00048558"/>
    </source>
</evidence>
<evidence type="ECO:0000256" key="2">
    <source>
        <dbReference type="ARBA" id="ARBA00010699"/>
    </source>
</evidence>
<dbReference type="InterPro" id="IPR002376">
    <property type="entry name" value="Formyl_transf_N"/>
</dbReference>
<evidence type="ECO:0000313" key="12">
    <source>
        <dbReference type="Proteomes" id="UP001280897"/>
    </source>
</evidence>
<organism evidence="11 12">
    <name type="scientific">Pediococcus acidilactici</name>
    <dbReference type="NCBI Taxonomy" id="1254"/>
    <lineage>
        <taxon>Bacteria</taxon>
        <taxon>Bacillati</taxon>
        <taxon>Bacillota</taxon>
        <taxon>Bacilli</taxon>
        <taxon>Lactobacillales</taxon>
        <taxon>Lactobacillaceae</taxon>
        <taxon>Pediococcus</taxon>
        <taxon>Pediococcus acidilactici group</taxon>
    </lineage>
</organism>
<name>A0AAW8YDD2_PEDAC</name>
<dbReference type="Proteomes" id="UP001280897">
    <property type="component" value="Unassembled WGS sequence"/>
</dbReference>
<evidence type="ECO:0000256" key="5">
    <source>
        <dbReference type="ARBA" id="ARBA00022679"/>
    </source>
</evidence>
<evidence type="ECO:0000256" key="6">
    <source>
        <dbReference type="ARBA" id="ARBA00022917"/>
    </source>
</evidence>
<comment type="catalytic activity">
    <reaction evidence="7 8">
        <text>L-methionyl-tRNA(fMet) + (6R)-10-formyltetrahydrofolate = N-formyl-L-methionyl-tRNA(fMet) + (6S)-5,6,7,8-tetrahydrofolate + H(+)</text>
        <dbReference type="Rhea" id="RHEA:24380"/>
        <dbReference type="Rhea" id="RHEA-COMP:9952"/>
        <dbReference type="Rhea" id="RHEA-COMP:9953"/>
        <dbReference type="ChEBI" id="CHEBI:15378"/>
        <dbReference type="ChEBI" id="CHEBI:57453"/>
        <dbReference type="ChEBI" id="CHEBI:78530"/>
        <dbReference type="ChEBI" id="CHEBI:78844"/>
        <dbReference type="ChEBI" id="CHEBI:195366"/>
        <dbReference type="EC" id="2.1.2.9"/>
    </reaction>
</comment>
<dbReference type="InterPro" id="IPR037022">
    <property type="entry name" value="Formyl_trans_C_sf"/>
</dbReference>
<evidence type="ECO:0000313" key="11">
    <source>
        <dbReference type="EMBL" id="MDV2620230.1"/>
    </source>
</evidence>
<dbReference type="InterPro" id="IPR044135">
    <property type="entry name" value="Met-tRNA-FMT_C"/>
</dbReference>
<evidence type="ECO:0000256" key="3">
    <source>
        <dbReference type="ARBA" id="ARBA00012261"/>
    </source>
</evidence>
<dbReference type="PANTHER" id="PTHR11138">
    <property type="entry name" value="METHIONYL-TRNA FORMYLTRANSFERASE"/>
    <property type="match status" value="1"/>
</dbReference>
<keyword evidence="6 8" id="KW-0648">Protein biosynthesis</keyword>
<dbReference type="EMBL" id="JAWJAV010000001">
    <property type="protein sequence ID" value="MDV2620230.1"/>
    <property type="molecule type" value="Genomic_DNA"/>
</dbReference>
<dbReference type="InterPro" id="IPR005794">
    <property type="entry name" value="Fmt"/>
</dbReference>
<dbReference type="NCBIfam" id="TIGR00460">
    <property type="entry name" value="fmt"/>
    <property type="match status" value="1"/>
</dbReference>
<comment type="similarity">
    <text evidence="2 8">Belongs to the Fmt family.</text>
</comment>
<dbReference type="InterPro" id="IPR041711">
    <property type="entry name" value="Met-tRNA-FMT_N"/>
</dbReference>
<feature type="domain" description="Formyl transferase N-terminal" evidence="9">
    <location>
        <begin position="2"/>
        <end position="180"/>
    </location>
</feature>
<evidence type="ECO:0000259" key="10">
    <source>
        <dbReference type="Pfam" id="PF02911"/>
    </source>
</evidence>
<dbReference type="InterPro" id="IPR036477">
    <property type="entry name" value="Formyl_transf_N_sf"/>
</dbReference>
<feature type="binding site" evidence="8">
    <location>
        <begin position="111"/>
        <end position="114"/>
    </location>
    <ligand>
        <name>(6S)-5,6,7,8-tetrahydrofolate</name>
        <dbReference type="ChEBI" id="CHEBI:57453"/>
    </ligand>
</feature>
<dbReference type="FunFam" id="3.40.50.170:FF:000004">
    <property type="entry name" value="Methionyl-tRNA formyltransferase"/>
    <property type="match status" value="1"/>
</dbReference>
<dbReference type="InterPro" id="IPR005793">
    <property type="entry name" value="Formyl_trans_C"/>
</dbReference>
<feature type="domain" description="Formyl transferase C-terminal" evidence="10">
    <location>
        <begin position="205"/>
        <end position="303"/>
    </location>
</feature>
<dbReference type="CDD" id="cd08646">
    <property type="entry name" value="FMT_core_Met-tRNA-FMT_N"/>
    <property type="match status" value="1"/>
</dbReference>
<evidence type="ECO:0000256" key="4">
    <source>
        <dbReference type="ARBA" id="ARBA00016014"/>
    </source>
</evidence>
<dbReference type="Gene3D" id="3.10.25.10">
    <property type="entry name" value="Formyl transferase, C-terminal domain"/>
    <property type="match status" value="1"/>
</dbReference>
<dbReference type="InterPro" id="IPR011034">
    <property type="entry name" value="Formyl_transferase-like_C_sf"/>
</dbReference>
<keyword evidence="5 8" id="KW-0808">Transferase</keyword>
<dbReference type="RefSeq" id="WP_008841379.1">
    <property type="nucleotide sequence ID" value="NZ_CAKMBA010000001.1"/>
</dbReference>
<comment type="function">
    <text evidence="1 8">Attaches a formyl group to the free amino group of methionyl-tRNA(fMet). The formyl group appears to play a dual role in the initiator identity of N-formylmethionyl-tRNA by promoting its recognition by IF2 and preventing the misappropriation of this tRNA by the elongation apparatus.</text>
</comment>
<proteinExistence type="inferred from homology"/>
<evidence type="ECO:0000256" key="8">
    <source>
        <dbReference type="HAMAP-Rule" id="MF_00182"/>
    </source>
</evidence>
<dbReference type="PROSITE" id="PS00373">
    <property type="entry name" value="GART"/>
    <property type="match status" value="1"/>
</dbReference>
<reference evidence="11" key="1">
    <citation type="journal article" date="2023" name="PeerJ">
        <title>Selection and evaluation of lactic acid bacteria from chicken feces in Thailand as potential probiotics.</title>
        <authorList>
            <person name="Khurajog B."/>
            <person name="Disastra Y."/>
            <person name="Lawwyne L.D."/>
            <person name="Sirichokchatchawan W."/>
            <person name="Niyomtham W."/>
            <person name="Yindee J."/>
            <person name="Hampson D.J."/>
            <person name="Prapasarakul N."/>
        </authorList>
    </citation>
    <scope>NUCLEOTIDE SEQUENCE</scope>
    <source>
        <strain evidence="11">BF9</strain>
    </source>
</reference>
<dbReference type="Pfam" id="PF00551">
    <property type="entry name" value="Formyl_trans_N"/>
    <property type="match status" value="1"/>
</dbReference>
<dbReference type="GeneID" id="57365726"/>
<dbReference type="Gene3D" id="3.40.50.170">
    <property type="entry name" value="Formyl transferase, N-terminal domain"/>
    <property type="match status" value="1"/>
</dbReference>
<dbReference type="SUPFAM" id="SSF50486">
    <property type="entry name" value="FMT C-terminal domain-like"/>
    <property type="match status" value="1"/>
</dbReference>
<dbReference type="CDD" id="cd08704">
    <property type="entry name" value="Met_tRNA_FMT_C"/>
    <property type="match status" value="1"/>
</dbReference>
<dbReference type="InterPro" id="IPR001555">
    <property type="entry name" value="GART_AS"/>
</dbReference>
<dbReference type="AlphaFoldDB" id="A0AAW8YDD2"/>
<dbReference type="Pfam" id="PF02911">
    <property type="entry name" value="Formyl_trans_C"/>
    <property type="match status" value="1"/>
</dbReference>
<dbReference type="GO" id="GO:0004479">
    <property type="term" value="F:methionyl-tRNA formyltransferase activity"/>
    <property type="evidence" value="ECO:0007669"/>
    <property type="project" value="UniProtKB-UniRule"/>
</dbReference>
<dbReference type="SUPFAM" id="SSF53328">
    <property type="entry name" value="Formyltransferase"/>
    <property type="match status" value="1"/>
</dbReference>
<sequence>MKSIIFMGTPQFSAPILQSLIDHPDYNVIGVVTQPDRRVGRKHVLTPSPVKQVATKHDIKVYQPEKLSGSPEMEELINLNADLIVTAAFGQFLPMKLINSVKIAAINVHASLLPKYRGGAPVHYAIMNGDAETGVTIIYMVKKMDAGDMLAQAKMPITDQDDVGSMFEKLSILGRDTLLETLPKLINGEITPVAQDEGQVSFSPNIAPEQEAVDINLPARLVDAKVRGLRPFPVAYVIMEGQRTKLWKTAVVDQSTDLAPGQVVEKTKHELLVATGEHGVISILELQPAGKQKMSITDYLNGVGDNLHPGKQIIDNDGIEK</sequence>
<accession>A0AAW8YDD2</accession>
<dbReference type="GO" id="GO:0005829">
    <property type="term" value="C:cytosol"/>
    <property type="evidence" value="ECO:0007669"/>
    <property type="project" value="TreeGrafter"/>
</dbReference>
<protein>
    <recommendedName>
        <fullName evidence="4 8">Methionyl-tRNA formyltransferase</fullName>
        <ecNumber evidence="3 8">2.1.2.9</ecNumber>
    </recommendedName>
</protein>
<comment type="caution">
    <text evidence="11">The sequence shown here is derived from an EMBL/GenBank/DDBJ whole genome shotgun (WGS) entry which is preliminary data.</text>
</comment>
<dbReference type="HAMAP" id="MF_00182">
    <property type="entry name" value="Formyl_trans"/>
    <property type="match status" value="1"/>
</dbReference>
<evidence type="ECO:0000259" key="9">
    <source>
        <dbReference type="Pfam" id="PF00551"/>
    </source>
</evidence>
<dbReference type="PANTHER" id="PTHR11138:SF5">
    <property type="entry name" value="METHIONYL-TRNA FORMYLTRANSFERASE, MITOCHONDRIAL"/>
    <property type="match status" value="1"/>
</dbReference>
<reference evidence="11" key="2">
    <citation type="submission" date="2023-10" db="EMBL/GenBank/DDBJ databases">
        <authorList>
            <person name="Khurajog B."/>
        </authorList>
    </citation>
    <scope>NUCLEOTIDE SEQUENCE</scope>
    <source>
        <strain evidence="11">BF9</strain>
    </source>
</reference>